<sequence length="191" mass="20986">MKTTFSICSLVVALSCSTAFAADYNNGYLSDTGTSFLSELRMGVMAHDVERREKGNVDIQAEVLFQPFGGLAEEPSFWNRILAPSPHIGVSVNTEGNTSYAYAGASWLFPIFGPVFFETSFGGMVHNGKLNDVDPKREPLGTRALFRETASLGFDYDRFRFMVTVEHMSNAGLGTWNHGLTNVGGRVGYKF</sequence>
<keyword evidence="3" id="KW-1185">Reference proteome</keyword>
<evidence type="ECO:0000313" key="3">
    <source>
        <dbReference type="Proteomes" id="UP000234881"/>
    </source>
</evidence>
<protein>
    <submittedName>
        <fullName evidence="2">Acyloxyacyl hydrolase</fullName>
    </submittedName>
</protein>
<proteinExistence type="predicted"/>
<dbReference type="Proteomes" id="UP000234881">
    <property type="component" value="Unassembled WGS sequence"/>
</dbReference>
<dbReference type="Gene3D" id="2.40.160.20">
    <property type="match status" value="1"/>
</dbReference>
<feature type="signal peptide" evidence="1">
    <location>
        <begin position="1"/>
        <end position="21"/>
    </location>
</feature>
<keyword evidence="2" id="KW-0378">Hydrolase</keyword>
<keyword evidence="1" id="KW-0732">Signal</keyword>
<organism evidence="2 3">
    <name type="scientific">Cohaesibacter celericrescens</name>
    <dbReference type="NCBI Taxonomy" id="2067669"/>
    <lineage>
        <taxon>Bacteria</taxon>
        <taxon>Pseudomonadati</taxon>
        <taxon>Pseudomonadota</taxon>
        <taxon>Alphaproteobacteria</taxon>
        <taxon>Hyphomicrobiales</taxon>
        <taxon>Cohaesibacteraceae</taxon>
    </lineage>
</organism>
<dbReference type="PROSITE" id="PS51257">
    <property type="entry name" value="PROKAR_LIPOPROTEIN"/>
    <property type="match status" value="1"/>
</dbReference>
<dbReference type="AlphaFoldDB" id="A0A2N5XUD3"/>
<dbReference type="InterPro" id="IPR018550">
    <property type="entry name" value="Lipid-A_deacylase-rel"/>
</dbReference>
<reference evidence="2 3" key="1">
    <citation type="submission" date="2018-01" db="EMBL/GenBank/DDBJ databases">
        <title>The draft genome sequence of Cohaesibacter sp. H1304.</title>
        <authorList>
            <person name="Wang N.-N."/>
            <person name="Du Z.-J."/>
        </authorList>
    </citation>
    <scope>NUCLEOTIDE SEQUENCE [LARGE SCALE GENOMIC DNA]</scope>
    <source>
        <strain evidence="2 3">H1304</strain>
    </source>
</reference>
<dbReference type="EMBL" id="PKUQ01000011">
    <property type="protein sequence ID" value="PLW78067.1"/>
    <property type="molecule type" value="Genomic_DNA"/>
</dbReference>
<dbReference type="RefSeq" id="WP_101532975.1">
    <property type="nucleotide sequence ID" value="NZ_JBFHIU010000017.1"/>
</dbReference>
<feature type="chain" id="PRO_5014736794" evidence="1">
    <location>
        <begin position="22"/>
        <end position="191"/>
    </location>
</feature>
<evidence type="ECO:0000256" key="1">
    <source>
        <dbReference type="SAM" id="SignalP"/>
    </source>
</evidence>
<name>A0A2N5XUD3_9HYPH</name>
<dbReference type="GO" id="GO:0016787">
    <property type="term" value="F:hydrolase activity"/>
    <property type="evidence" value="ECO:0007669"/>
    <property type="project" value="UniProtKB-KW"/>
</dbReference>
<comment type="caution">
    <text evidence="2">The sequence shown here is derived from an EMBL/GenBank/DDBJ whole genome shotgun (WGS) entry which is preliminary data.</text>
</comment>
<evidence type="ECO:0000313" key="2">
    <source>
        <dbReference type="EMBL" id="PLW78067.1"/>
    </source>
</evidence>
<gene>
    <name evidence="2" type="ORF">C0081_06345</name>
</gene>
<dbReference type="Pfam" id="PF09411">
    <property type="entry name" value="PagL"/>
    <property type="match status" value="1"/>
</dbReference>
<dbReference type="OrthoDB" id="8112769at2"/>
<accession>A0A2N5XUD3</accession>